<reference evidence="6 7" key="1">
    <citation type="submission" date="2018-11" db="EMBL/GenBank/DDBJ databases">
        <title>Genome sequence of Apiotrichum porosum DSM 27194.</title>
        <authorList>
            <person name="Aliyu H."/>
            <person name="Gorte O."/>
            <person name="Ochsenreither K."/>
        </authorList>
    </citation>
    <scope>NUCLEOTIDE SEQUENCE [LARGE SCALE GENOMIC DNA]</scope>
    <source>
        <strain evidence="6 7">DSM 27194</strain>
    </source>
</reference>
<evidence type="ECO:0008006" key="8">
    <source>
        <dbReference type="Google" id="ProtNLM"/>
    </source>
</evidence>
<proteinExistence type="predicted"/>
<dbReference type="OrthoDB" id="2122304at2759"/>
<keyword evidence="2 5" id="KW-0812">Transmembrane</keyword>
<evidence type="ECO:0000256" key="1">
    <source>
        <dbReference type="ARBA" id="ARBA00004370"/>
    </source>
</evidence>
<protein>
    <recommendedName>
        <fullName evidence="8">MAPEG family protein</fullName>
    </recommendedName>
</protein>
<dbReference type="RefSeq" id="XP_028479540.1">
    <property type="nucleotide sequence ID" value="XM_028620568.1"/>
</dbReference>
<dbReference type="GO" id="GO:0016020">
    <property type="term" value="C:membrane"/>
    <property type="evidence" value="ECO:0007669"/>
    <property type="project" value="UniProtKB-SubCell"/>
</dbReference>
<dbReference type="Pfam" id="PF01124">
    <property type="entry name" value="MAPEG"/>
    <property type="match status" value="1"/>
</dbReference>
<dbReference type="SUPFAM" id="SSF161084">
    <property type="entry name" value="MAPEG domain-like"/>
    <property type="match status" value="1"/>
</dbReference>
<evidence type="ECO:0000313" key="7">
    <source>
        <dbReference type="Proteomes" id="UP000279236"/>
    </source>
</evidence>
<sequence>MIVGLDTATNFSFYAIPAAWVLAIAPHFYAVGLLNLKHGADKPGFDFSNPKKSRERIGLTGLNAEQQGQYLRAEQANDNGFLGLPFFACAILAGNLARLPAHQLNSAAAFYLGTRVAFNLLYVFGNNSSFSVLNLFIQAGKVLQYTDIAVTVA</sequence>
<feature type="transmembrane region" description="Helical" evidence="5">
    <location>
        <begin position="12"/>
        <end position="34"/>
    </location>
</feature>
<dbReference type="PANTHER" id="PTHR35371:SF1">
    <property type="entry name" value="BLR7753 PROTEIN"/>
    <property type="match status" value="1"/>
</dbReference>
<evidence type="ECO:0000256" key="3">
    <source>
        <dbReference type="ARBA" id="ARBA00022989"/>
    </source>
</evidence>
<dbReference type="EMBL" id="RSCE01000002">
    <property type="protein sequence ID" value="RSH86755.1"/>
    <property type="molecule type" value="Genomic_DNA"/>
</dbReference>
<keyword evidence="4 5" id="KW-0472">Membrane</keyword>
<dbReference type="InterPro" id="IPR023352">
    <property type="entry name" value="MAPEG-like_dom_sf"/>
</dbReference>
<dbReference type="InterPro" id="IPR001129">
    <property type="entry name" value="Membr-assoc_MAPEG"/>
</dbReference>
<accession>A0A427Y6P2</accession>
<keyword evidence="3 5" id="KW-1133">Transmembrane helix</keyword>
<gene>
    <name evidence="6" type="ORF">EHS24_005027</name>
</gene>
<keyword evidence="7" id="KW-1185">Reference proteome</keyword>
<evidence type="ECO:0000313" key="6">
    <source>
        <dbReference type="EMBL" id="RSH86755.1"/>
    </source>
</evidence>
<dbReference type="Proteomes" id="UP000279236">
    <property type="component" value="Unassembled WGS sequence"/>
</dbReference>
<organism evidence="6 7">
    <name type="scientific">Apiotrichum porosum</name>
    <dbReference type="NCBI Taxonomy" id="105984"/>
    <lineage>
        <taxon>Eukaryota</taxon>
        <taxon>Fungi</taxon>
        <taxon>Dikarya</taxon>
        <taxon>Basidiomycota</taxon>
        <taxon>Agaricomycotina</taxon>
        <taxon>Tremellomycetes</taxon>
        <taxon>Trichosporonales</taxon>
        <taxon>Trichosporonaceae</taxon>
        <taxon>Apiotrichum</taxon>
    </lineage>
</organism>
<dbReference type="GeneID" id="39589570"/>
<dbReference type="PANTHER" id="PTHR35371">
    <property type="entry name" value="INNER MEMBRANE PROTEIN"/>
    <property type="match status" value="1"/>
</dbReference>
<name>A0A427Y6P2_9TREE</name>
<evidence type="ECO:0000256" key="2">
    <source>
        <dbReference type="ARBA" id="ARBA00022692"/>
    </source>
</evidence>
<comment type="caution">
    <text evidence="6">The sequence shown here is derived from an EMBL/GenBank/DDBJ whole genome shotgun (WGS) entry which is preliminary data.</text>
</comment>
<dbReference type="AlphaFoldDB" id="A0A427Y6P2"/>
<evidence type="ECO:0000256" key="4">
    <source>
        <dbReference type="ARBA" id="ARBA00023136"/>
    </source>
</evidence>
<dbReference type="Gene3D" id="1.20.120.550">
    <property type="entry name" value="Membrane associated eicosanoid/glutathione metabolism-like domain"/>
    <property type="match status" value="1"/>
</dbReference>
<comment type="subcellular location">
    <subcellularLocation>
        <location evidence="1">Membrane</location>
    </subcellularLocation>
</comment>
<evidence type="ECO:0000256" key="5">
    <source>
        <dbReference type="SAM" id="Phobius"/>
    </source>
</evidence>